<dbReference type="EMBL" id="REGN01001209">
    <property type="protein sequence ID" value="RNA36268.1"/>
    <property type="molecule type" value="Genomic_DNA"/>
</dbReference>
<name>A0A3M7SL79_BRAPC</name>
<keyword evidence="2" id="KW-1185">Reference proteome</keyword>
<organism evidence="1 2">
    <name type="scientific">Brachionus plicatilis</name>
    <name type="common">Marine rotifer</name>
    <name type="synonym">Brachionus muelleri</name>
    <dbReference type="NCBI Taxonomy" id="10195"/>
    <lineage>
        <taxon>Eukaryota</taxon>
        <taxon>Metazoa</taxon>
        <taxon>Spiralia</taxon>
        <taxon>Gnathifera</taxon>
        <taxon>Rotifera</taxon>
        <taxon>Eurotatoria</taxon>
        <taxon>Monogononta</taxon>
        <taxon>Pseudotrocha</taxon>
        <taxon>Ploima</taxon>
        <taxon>Brachionidae</taxon>
        <taxon>Brachionus</taxon>
    </lineage>
</organism>
<proteinExistence type="predicted"/>
<gene>
    <name evidence="1" type="ORF">BpHYR1_016619</name>
</gene>
<accession>A0A3M7SL79</accession>
<dbReference type="Proteomes" id="UP000276133">
    <property type="component" value="Unassembled WGS sequence"/>
</dbReference>
<evidence type="ECO:0000313" key="2">
    <source>
        <dbReference type="Proteomes" id="UP000276133"/>
    </source>
</evidence>
<reference evidence="1 2" key="1">
    <citation type="journal article" date="2018" name="Sci. Rep.">
        <title>Genomic signatures of local adaptation to the degree of environmental predictability in rotifers.</title>
        <authorList>
            <person name="Franch-Gras L."/>
            <person name="Hahn C."/>
            <person name="Garcia-Roger E.M."/>
            <person name="Carmona M.J."/>
            <person name="Serra M."/>
            <person name="Gomez A."/>
        </authorList>
    </citation>
    <scope>NUCLEOTIDE SEQUENCE [LARGE SCALE GENOMIC DNA]</scope>
    <source>
        <strain evidence="1">HYR1</strain>
    </source>
</reference>
<protein>
    <submittedName>
        <fullName evidence="1">Uncharacterized protein</fullName>
    </submittedName>
</protein>
<comment type="caution">
    <text evidence="1">The sequence shown here is derived from an EMBL/GenBank/DDBJ whole genome shotgun (WGS) entry which is preliminary data.</text>
</comment>
<evidence type="ECO:0000313" key="1">
    <source>
        <dbReference type="EMBL" id="RNA36268.1"/>
    </source>
</evidence>
<dbReference type="AlphaFoldDB" id="A0A3M7SL79"/>
<sequence>MSKNELTIKLNILDTCIYFQLGKNHCQTTIIYTEPYRGRPGQLHKKQLTTCAVWYERKDMYSEASLPTTVPVDQLAQN</sequence>